<name>A0A422QFR9_9BURK</name>
<dbReference type="OrthoDB" id="1676884at2"/>
<protein>
    <recommendedName>
        <fullName evidence="3">Haemolysin-type calcium binding-related domain-containing protein</fullName>
    </recommendedName>
</protein>
<evidence type="ECO:0008006" key="3">
    <source>
        <dbReference type="Google" id="ProtNLM"/>
    </source>
</evidence>
<proteinExistence type="predicted"/>
<dbReference type="AlphaFoldDB" id="A0A422QFR9"/>
<evidence type="ECO:0000313" key="2">
    <source>
        <dbReference type="Proteomes" id="UP000283254"/>
    </source>
</evidence>
<dbReference type="InterPro" id="IPR001343">
    <property type="entry name" value="Hemolysn_Ca-bd"/>
</dbReference>
<organism evidence="1 2">
    <name type="scientific">Massilia aurea</name>
    <dbReference type="NCBI Taxonomy" id="373040"/>
    <lineage>
        <taxon>Bacteria</taxon>
        <taxon>Pseudomonadati</taxon>
        <taxon>Pseudomonadota</taxon>
        <taxon>Betaproteobacteria</taxon>
        <taxon>Burkholderiales</taxon>
        <taxon>Oxalobacteraceae</taxon>
        <taxon>Telluria group</taxon>
        <taxon>Massilia</taxon>
    </lineage>
</organism>
<dbReference type="Gene3D" id="2.150.10.10">
    <property type="entry name" value="Serralysin-like metalloprotease, C-terminal"/>
    <property type="match status" value="1"/>
</dbReference>
<dbReference type="Pfam" id="PF00353">
    <property type="entry name" value="HemolysinCabind"/>
    <property type="match status" value="1"/>
</dbReference>
<reference evidence="1" key="1">
    <citation type="submission" date="2014-10" db="EMBL/GenBank/DDBJ databases">
        <title>Massilia sp. genome.</title>
        <authorList>
            <person name="Xu B."/>
            <person name="Dai L."/>
            <person name="Huang Z."/>
        </authorList>
    </citation>
    <scope>NUCLEOTIDE SEQUENCE [LARGE SCALE GENOMIC DNA]</scope>
    <source>
        <strain evidence="1">CFS-1</strain>
    </source>
</reference>
<dbReference type="InterPro" id="IPR011049">
    <property type="entry name" value="Serralysin-like_metalloprot_C"/>
</dbReference>
<dbReference type="EMBL" id="JSAB01000289">
    <property type="protein sequence ID" value="RNF28820.1"/>
    <property type="molecule type" value="Genomic_DNA"/>
</dbReference>
<dbReference type="InterPro" id="IPR018511">
    <property type="entry name" value="Hemolysin-typ_Ca-bd_CS"/>
</dbReference>
<dbReference type="GO" id="GO:0005509">
    <property type="term" value="F:calcium ion binding"/>
    <property type="evidence" value="ECO:0007669"/>
    <property type="project" value="InterPro"/>
</dbReference>
<dbReference type="Proteomes" id="UP000283254">
    <property type="component" value="Unassembled WGS sequence"/>
</dbReference>
<dbReference type="PROSITE" id="PS00330">
    <property type="entry name" value="HEMOLYSIN_CALCIUM"/>
    <property type="match status" value="1"/>
</dbReference>
<evidence type="ECO:0000313" key="1">
    <source>
        <dbReference type="EMBL" id="RNF28820.1"/>
    </source>
</evidence>
<accession>A0A422QFR9</accession>
<gene>
    <name evidence="1" type="ORF">NM04_21145</name>
</gene>
<comment type="caution">
    <text evidence="1">The sequence shown here is derived from an EMBL/GenBank/DDBJ whole genome shotgun (WGS) entry which is preliminary data.</text>
</comment>
<dbReference type="SUPFAM" id="SSF51120">
    <property type="entry name" value="beta-Roll"/>
    <property type="match status" value="1"/>
</dbReference>
<dbReference type="RefSeq" id="WP_123071389.1">
    <property type="nucleotide sequence ID" value="NZ_JSAB01000289.1"/>
</dbReference>
<sequence>MIDAAGNVGDHQEWDIDGPAGIKLTLTPTVDGLQIVSPVTGMVEIGGIVASTAHASHGVVAGQNILLGQQLTVRTGQLQIAPELGANVSDPSGRTYAFGTGNSDTNLSGNYLWGYGGDDLLNGTSGDDYLFGGDGNDVIFANGGEDSIAGNAGADRIHLMVDGKASRIGYLAGDTRIGQFIDGGDVAEMDVISGAEAGDTVFISNAFGLQSAQVVDQYLTSPASGQVAVVRGDAVNGNFYSNPSGASYLVQWTDGNGINSLMVEDYAGILDLQIDPSMRSLKMIDKPAVISDFAGINYRFSKDGSGFRLRGEPDDVIQANTASGLLDADGITLYDFGSGVPTALSVDYTDGVGFGVDASGYLNFDAPLATGVYMASWSDSTFATASGRFDSGAIAFAGGVNGNVFQQVFNIQSNGLQQTVKLGNGTTDNGSDGRSLMYEVNAGAMATVRTGAERDVVDAGGGALTIQYAKGDSNAQDLIFNFGANDRIEFHFDGNVEPEALTIQALGPLSTAELPYDNSTTMSTLKLELDNVVVGAGGALVLVRDGGNDAAMLLYYDDRDGNALADADEITLLATFSGGVPGFPQIDLIGMVSP</sequence>
<keyword evidence="2" id="KW-1185">Reference proteome</keyword>